<accession>A0A7W4VTM7</accession>
<protein>
    <recommendedName>
        <fullName evidence="2">Htaa domain-containing protein</fullName>
    </recommendedName>
</protein>
<dbReference type="AlphaFoldDB" id="A0A7W4VTM7"/>
<proteinExistence type="predicted"/>
<gene>
    <name evidence="3" type="ORF">FHU40_001388</name>
</gene>
<evidence type="ECO:0000313" key="3">
    <source>
        <dbReference type="EMBL" id="MBB3041587.1"/>
    </source>
</evidence>
<sequence>MSQHKRLRGLAFVAAGAVASTALVVGTAPAQSASPSTASAATGSFAWEISEQFDDHLSTHELADGATEDAAGVITFPAVSSVVDPATGAGTVQYDGAVKGTFVNAGNPFYWVKIEDPAVTVDAAGEGTITALVSAWNAAAMGSAEASTSPARVVVTTFDAATKWSTGSIAATPDWAGVLPADSPQATALGITAGRPVDGKSFAPTFLGQITSGVRAHFYWTTGSDKKAPAAFTASYANVAKSVTTTATYAKQSVSFAVEGKGFLPTDGNPGDDGVYVGLAPAGGLPATGSQTDMDKFVAAQWVPASAIKANAFSTTLTAGADKLEKGTAYALYTWRAHGHSTTSQDTQTAVSLDWSKLTAKAKVTAKVKKKVTTAKAGKLAVAVKGGSLTPAGKVKVTLKKGKVAKKRSATLKNGKAVVKLPKLQAGKWKVKVAFTSADDVYTNGTKALKLKVKKAKKAKAKK</sequence>
<feature type="signal peptide" evidence="1">
    <location>
        <begin position="1"/>
        <end position="30"/>
    </location>
</feature>
<name>A0A7W4VTM7_9ACTN</name>
<dbReference type="Proteomes" id="UP000589626">
    <property type="component" value="Unassembled WGS sequence"/>
</dbReference>
<organism evidence="3 4">
    <name type="scientific">Nocardioides soli</name>
    <dbReference type="NCBI Taxonomy" id="1036020"/>
    <lineage>
        <taxon>Bacteria</taxon>
        <taxon>Bacillati</taxon>
        <taxon>Actinomycetota</taxon>
        <taxon>Actinomycetes</taxon>
        <taxon>Propionibacteriales</taxon>
        <taxon>Nocardioidaceae</taxon>
        <taxon>Nocardioides</taxon>
    </lineage>
</organism>
<keyword evidence="4" id="KW-1185">Reference proteome</keyword>
<evidence type="ECO:0000256" key="1">
    <source>
        <dbReference type="SAM" id="SignalP"/>
    </source>
</evidence>
<comment type="caution">
    <text evidence="3">The sequence shown here is derived from an EMBL/GenBank/DDBJ whole genome shotgun (WGS) entry which is preliminary data.</text>
</comment>
<keyword evidence="1" id="KW-0732">Signal</keyword>
<dbReference type="Pfam" id="PF04213">
    <property type="entry name" value="HtaA"/>
    <property type="match status" value="1"/>
</dbReference>
<feature type="domain" description="Htaa" evidence="2">
    <location>
        <begin position="43"/>
        <end position="168"/>
    </location>
</feature>
<dbReference type="InterPro" id="IPR007331">
    <property type="entry name" value="Htaa"/>
</dbReference>
<dbReference type="EMBL" id="JACHWR010000001">
    <property type="protein sequence ID" value="MBB3041587.1"/>
    <property type="molecule type" value="Genomic_DNA"/>
</dbReference>
<reference evidence="3 4" key="1">
    <citation type="submission" date="2020-08" db="EMBL/GenBank/DDBJ databases">
        <title>Sequencing the genomes of 1000 actinobacteria strains.</title>
        <authorList>
            <person name="Klenk H.-P."/>
        </authorList>
    </citation>
    <scope>NUCLEOTIDE SEQUENCE [LARGE SCALE GENOMIC DNA]</scope>
    <source>
        <strain evidence="3 4">DSM 105498</strain>
    </source>
</reference>
<dbReference type="RefSeq" id="WP_183591470.1">
    <property type="nucleotide sequence ID" value="NZ_JACHWR010000001.1"/>
</dbReference>
<evidence type="ECO:0000259" key="2">
    <source>
        <dbReference type="Pfam" id="PF04213"/>
    </source>
</evidence>
<feature type="chain" id="PRO_5030877086" description="Htaa domain-containing protein" evidence="1">
    <location>
        <begin position="31"/>
        <end position="463"/>
    </location>
</feature>
<evidence type="ECO:0000313" key="4">
    <source>
        <dbReference type="Proteomes" id="UP000589626"/>
    </source>
</evidence>